<organism evidence="18 19">
    <name type="scientific">Candidatus Andersenbacteria bacterium CG10_big_fil_rev_8_21_14_0_10_54_11</name>
    <dbReference type="NCBI Taxonomy" id="1974485"/>
    <lineage>
        <taxon>Bacteria</taxon>
        <taxon>Candidatus Anderseniibacteriota</taxon>
    </lineage>
</organism>
<dbReference type="Gene3D" id="3.30.43.10">
    <property type="entry name" value="Uridine Diphospho-n-acetylenolpyruvylglucosamine Reductase, domain 2"/>
    <property type="match status" value="1"/>
</dbReference>
<dbReference type="GO" id="GO:0008360">
    <property type="term" value="P:regulation of cell shape"/>
    <property type="evidence" value="ECO:0007669"/>
    <property type="project" value="UniProtKB-KW"/>
</dbReference>
<comment type="pathway">
    <text evidence="4 16">Cell wall biogenesis; peptidoglycan biosynthesis.</text>
</comment>
<dbReference type="InterPro" id="IPR003170">
    <property type="entry name" value="MurB"/>
</dbReference>
<evidence type="ECO:0000256" key="16">
    <source>
        <dbReference type="HAMAP-Rule" id="MF_00037"/>
    </source>
</evidence>
<evidence type="ECO:0000256" key="14">
    <source>
        <dbReference type="ARBA" id="ARBA00023316"/>
    </source>
</evidence>
<dbReference type="GO" id="GO:0051301">
    <property type="term" value="P:cell division"/>
    <property type="evidence" value="ECO:0007669"/>
    <property type="project" value="UniProtKB-KW"/>
</dbReference>
<feature type="active site" evidence="16">
    <location>
        <position position="171"/>
    </location>
</feature>
<dbReference type="InterPro" id="IPR036635">
    <property type="entry name" value="MurB_C_sf"/>
</dbReference>
<dbReference type="PANTHER" id="PTHR21071">
    <property type="entry name" value="UDP-N-ACETYLENOLPYRUVOYLGLUCOSAMINE REDUCTASE"/>
    <property type="match status" value="1"/>
</dbReference>
<dbReference type="Gene3D" id="3.30.465.10">
    <property type="match status" value="1"/>
</dbReference>
<dbReference type="PROSITE" id="PS51387">
    <property type="entry name" value="FAD_PCMH"/>
    <property type="match status" value="1"/>
</dbReference>
<dbReference type="InterPro" id="IPR011601">
    <property type="entry name" value="MurB_C"/>
</dbReference>
<keyword evidence="11 16" id="KW-0573">Peptidoglycan synthesis</keyword>
<evidence type="ECO:0000256" key="2">
    <source>
        <dbReference type="ARBA" id="ARBA00003921"/>
    </source>
</evidence>
<evidence type="ECO:0000256" key="13">
    <source>
        <dbReference type="ARBA" id="ARBA00023306"/>
    </source>
</evidence>
<dbReference type="InterPro" id="IPR006094">
    <property type="entry name" value="Oxid_FAD_bind_N"/>
</dbReference>
<dbReference type="SUPFAM" id="SSF56176">
    <property type="entry name" value="FAD-binding/transporter-associated domain-like"/>
    <property type="match status" value="1"/>
</dbReference>
<keyword evidence="14 16" id="KW-0961">Cell wall biogenesis/degradation</keyword>
<dbReference type="GO" id="GO:0008762">
    <property type="term" value="F:UDP-N-acetylmuramate dehydrogenase activity"/>
    <property type="evidence" value="ECO:0007669"/>
    <property type="project" value="UniProtKB-UniRule"/>
</dbReference>
<dbReference type="GO" id="GO:0071949">
    <property type="term" value="F:FAD binding"/>
    <property type="evidence" value="ECO:0007669"/>
    <property type="project" value="InterPro"/>
</dbReference>
<evidence type="ECO:0000256" key="5">
    <source>
        <dbReference type="ARBA" id="ARBA00022490"/>
    </source>
</evidence>
<evidence type="ECO:0000256" key="10">
    <source>
        <dbReference type="ARBA" id="ARBA00022960"/>
    </source>
</evidence>
<dbReference type="GO" id="GO:0005829">
    <property type="term" value="C:cytosol"/>
    <property type="evidence" value="ECO:0007669"/>
    <property type="project" value="TreeGrafter"/>
</dbReference>
<reference evidence="19" key="1">
    <citation type="submission" date="2017-09" db="EMBL/GenBank/DDBJ databases">
        <title>Depth-based differentiation of microbial function through sediment-hosted aquifers and enrichment of novel symbionts in the deep terrestrial subsurface.</title>
        <authorList>
            <person name="Probst A.J."/>
            <person name="Ladd B."/>
            <person name="Jarett J.K."/>
            <person name="Geller-Mcgrath D.E."/>
            <person name="Sieber C.M.K."/>
            <person name="Emerson J.B."/>
            <person name="Anantharaman K."/>
            <person name="Thomas B.C."/>
            <person name="Malmstrom R."/>
            <person name="Stieglmeier M."/>
            <person name="Klingl A."/>
            <person name="Woyke T."/>
            <person name="Ryan C.M."/>
            <person name="Banfield J.F."/>
        </authorList>
    </citation>
    <scope>NUCLEOTIDE SEQUENCE [LARGE SCALE GENOMIC DNA]</scope>
</reference>
<dbReference type="InterPro" id="IPR016169">
    <property type="entry name" value="FAD-bd_PCMH_sub2"/>
</dbReference>
<dbReference type="Proteomes" id="UP000230731">
    <property type="component" value="Unassembled WGS sequence"/>
</dbReference>
<evidence type="ECO:0000256" key="4">
    <source>
        <dbReference type="ARBA" id="ARBA00004752"/>
    </source>
</evidence>
<name>A0A2M6WZW5_9BACT</name>
<dbReference type="Pfam" id="PF02873">
    <property type="entry name" value="MurB_C"/>
    <property type="match status" value="1"/>
</dbReference>
<evidence type="ECO:0000256" key="11">
    <source>
        <dbReference type="ARBA" id="ARBA00022984"/>
    </source>
</evidence>
<dbReference type="InterPro" id="IPR036318">
    <property type="entry name" value="FAD-bd_PCMH-like_sf"/>
</dbReference>
<dbReference type="UniPathway" id="UPA00219"/>
<evidence type="ECO:0000313" key="19">
    <source>
        <dbReference type="Proteomes" id="UP000230731"/>
    </source>
</evidence>
<comment type="caution">
    <text evidence="18">The sequence shown here is derived from an EMBL/GenBank/DDBJ whole genome shotgun (WGS) entry which is preliminary data.</text>
</comment>
<evidence type="ECO:0000259" key="17">
    <source>
        <dbReference type="PROSITE" id="PS51387"/>
    </source>
</evidence>
<evidence type="ECO:0000256" key="3">
    <source>
        <dbReference type="ARBA" id="ARBA00004496"/>
    </source>
</evidence>
<dbReference type="Pfam" id="PF01565">
    <property type="entry name" value="FAD_binding_4"/>
    <property type="match status" value="1"/>
</dbReference>
<keyword evidence="8 16" id="KW-0274">FAD</keyword>
<evidence type="ECO:0000256" key="6">
    <source>
        <dbReference type="ARBA" id="ARBA00022618"/>
    </source>
</evidence>
<comment type="cofactor">
    <cofactor evidence="1 16">
        <name>FAD</name>
        <dbReference type="ChEBI" id="CHEBI:57692"/>
    </cofactor>
</comment>
<dbReference type="AlphaFoldDB" id="A0A2M6WZW5"/>
<keyword evidence="5 16" id="KW-0963">Cytoplasm</keyword>
<protein>
    <recommendedName>
        <fullName evidence="16">UDP-N-acetylenolpyruvoylglucosamine reductase</fullName>
        <ecNumber evidence="16">1.3.1.98</ecNumber>
    </recommendedName>
    <alternativeName>
        <fullName evidence="16">UDP-N-acetylmuramate dehydrogenase</fullName>
    </alternativeName>
</protein>
<feature type="active site" evidence="16">
    <location>
        <position position="348"/>
    </location>
</feature>
<dbReference type="PANTHER" id="PTHR21071:SF4">
    <property type="entry name" value="UDP-N-ACETYLENOLPYRUVOYLGLUCOSAMINE REDUCTASE"/>
    <property type="match status" value="1"/>
</dbReference>
<dbReference type="GO" id="GO:0009252">
    <property type="term" value="P:peptidoglycan biosynthetic process"/>
    <property type="evidence" value="ECO:0007669"/>
    <property type="project" value="UniProtKB-UniRule"/>
</dbReference>
<keyword evidence="12 16" id="KW-0560">Oxidoreductase</keyword>
<accession>A0A2M6WZW5</accession>
<dbReference type="NCBIfam" id="NF010478">
    <property type="entry name" value="PRK13903.1"/>
    <property type="match status" value="1"/>
</dbReference>
<evidence type="ECO:0000256" key="1">
    <source>
        <dbReference type="ARBA" id="ARBA00001974"/>
    </source>
</evidence>
<gene>
    <name evidence="16" type="primary">murB</name>
    <name evidence="18" type="ORF">COT71_01415</name>
</gene>
<evidence type="ECO:0000256" key="8">
    <source>
        <dbReference type="ARBA" id="ARBA00022827"/>
    </source>
</evidence>
<keyword evidence="9 16" id="KW-0521">NADP</keyword>
<evidence type="ECO:0000256" key="15">
    <source>
        <dbReference type="ARBA" id="ARBA00048914"/>
    </source>
</evidence>
<keyword evidence="6 16" id="KW-0132">Cell division</keyword>
<comment type="function">
    <text evidence="2 16">Cell wall formation.</text>
</comment>
<feature type="active site" description="Proton donor" evidence="16">
    <location>
        <position position="255"/>
    </location>
</feature>
<keyword evidence="10 16" id="KW-0133">Cell shape</keyword>
<dbReference type="EC" id="1.3.1.98" evidence="16"/>
<dbReference type="InterPro" id="IPR016167">
    <property type="entry name" value="FAD-bd_PCMH_sub1"/>
</dbReference>
<comment type="subcellular location">
    <subcellularLocation>
        <location evidence="3 16">Cytoplasm</location>
    </subcellularLocation>
</comment>
<proteinExistence type="inferred from homology"/>
<evidence type="ECO:0000256" key="7">
    <source>
        <dbReference type="ARBA" id="ARBA00022630"/>
    </source>
</evidence>
<keyword evidence="13 16" id="KW-0131">Cell cycle</keyword>
<evidence type="ECO:0000313" key="18">
    <source>
        <dbReference type="EMBL" id="PIT98308.1"/>
    </source>
</evidence>
<dbReference type="Gene3D" id="3.90.78.10">
    <property type="entry name" value="UDP-N-acetylenolpyruvoylglucosamine reductase, C-terminal domain"/>
    <property type="match status" value="1"/>
</dbReference>
<dbReference type="InterPro" id="IPR016166">
    <property type="entry name" value="FAD-bd_PCMH"/>
</dbReference>
<comment type="catalytic activity">
    <reaction evidence="15 16">
        <text>UDP-N-acetyl-alpha-D-muramate + NADP(+) = UDP-N-acetyl-3-O-(1-carboxyvinyl)-alpha-D-glucosamine + NADPH + H(+)</text>
        <dbReference type="Rhea" id="RHEA:12248"/>
        <dbReference type="ChEBI" id="CHEBI:15378"/>
        <dbReference type="ChEBI" id="CHEBI:57783"/>
        <dbReference type="ChEBI" id="CHEBI:58349"/>
        <dbReference type="ChEBI" id="CHEBI:68483"/>
        <dbReference type="ChEBI" id="CHEBI:70757"/>
        <dbReference type="EC" id="1.3.1.98"/>
    </reaction>
</comment>
<evidence type="ECO:0000256" key="12">
    <source>
        <dbReference type="ARBA" id="ARBA00023002"/>
    </source>
</evidence>
<evidence type="ECO:0000256" key="9">
    <source>
        <dbReference type="ARBA" id="ARBA00022857"/>
    </source>
</evidence>
<feature type="domain" description="FAD-binding PCMH-type" evidence="17">
    <location>
        <begin position="22"/>
        <end position="195"/>
    </location>
</feature>
<dbReference type="SUPFAM" id="SSF56194">
    <property type="entry name" value="Uridine diphospho-N-Acetylenolpyruvylglucosamine reductase, MurB, C-terminal domain"/>
    <property type="match status" value="1"/>
</dbReference>
<dbReference type="HAMAP" id="MF_00037">
    <property type="entry name" value="MurB"/>
    <property type="match status" value="1"/>
</dbReference>
<comment type="similarity">
    <text evidence="16">Belongs to the MurB family.</text>
</comment>
<keyword evidence="7 16" id="KW-0285">Flavoprotein</keyword>
<dbReference type="EMBL" id="PEZP01000016">
    <property type="protein sequence ID" value="PIT98308.1"/>
    <property type="molecule type" value="Genomic_DNA"/>
</dbReference>
<dbReference type="NCBIfam" id="TIGR00179">
    <property type="entry name" value="murB"/>
    <property type="match status" value="1"/>
</dbReference>
<dbReference type="GO" id="GO:0071555">
    <property type="term" value="P:cell wall organization"/>
    <property type="evidence" value="ECO:0007669"/>
    <property type="project" value="UniProtKB-KW"/>
</dbReference>
<sequence>MDKAAPLRLRRNVHLAPFTTIGLGGPAAYFADCANEQELVAALAAAANRGLPVHILGGGSNTIFTDTGYPGLVIRLALRGVSWQTQSKSTVLVTARAGEMWDDLVAAAVTQGLAGFECMSGIPGLVGATPIQNVGAYGQDVSQSIVSVAAMNRVSVQKQEFTNADCAFSYRSSRFKEEDRGTYIITDVTYQLQTNGQPAVIYPQIINELGGQQALARLGRGPAALQAVRQAVLTVRRRKSMVLDGHDPNTRSCGSFFVNPILDLAAAAPLQQRGAPAYPAGNKVKIPAAWLIEHAGYSKGYRRGGVGISANHPLALVNLGGTAAELLALAEEIQQRVLVKYGIMLEREPNLVS</sequence>